<dbReference type="HOGENOM" id="CLU_3147366_0_0_1"/>
<dbReference type="Proteomes" id="UP000054248">
    <property type="component" value="Unassembled WGS sequence"/>
</dbReference>
<gene>
    <name evidence="2" type="ORF">M407DRAFT_247023</name>
</gene>
<evidence type="ECO:0000256" key="1">
    <source>
        <dbReference type="SAM" id="Phobius"/>
    </source>
</evidence>
<sequence>FQHGLRPLAILLSLPQALTIWAGLLFQVGLVVLVNPLEGSQRETTNLLA</sequence>
<proteinExistence type="predicted"/>
<evidence type="ECO:0000313" key="3">
    <source>
        <dbReference type="Proteomes" id="UP000054248"/>
    </source>
</evidence>
<keyword evidence="3" id="KW-1185">Reference proteome</keyword>
<feature type="transmembrane region" description="Helical" evidence="1">
    <location>
        <begin position="20"/>
        <end position="37"/>
    </location>
</feature>
<organism evidence="2 3">
    <name type="scientific">Tulasnella calospora MUT 4182</name>
    <dbReference type="NCBI Taxonomy" id="1051891"/>
    <lineage>
        <taxon>Eukaryota</taxon>
        <taxon>Fungi</taxon>
        <taxon>Dikarya</taxon>
        <taxon>Basidiomycota</taxon>
        <taxon>Agaricomycotina</taxon>
        <taxon>Agaricomycetes</taxon>
        <taxon>Cantharellales</taxon>
        <taxon>Tulasnellaceae</taxon>
        <taxon>Tulasnella</taxon>
    </lineage>
</organism>
<dbReference type="EMBL" id="KN823607">
    <property type="protein sequence ID" value="KIO16287.1"/>
    <property type="molecule type" value="Genomic_DNA"/>
</dbReference>
<dbReference type="AlphaFoldDB" id="A0A0C3L3J2"/>
<protein>
    <submittedName>
        <fullName evidence="2">Uncharacterized protein</fullName>
    </submittedName>
</protein>
<keyword evidence="1" id="KW-1133">Transmembrane helix</keyword>
<accession>A0A0C3L3J2</accession>
<feature type="non-terminal residue" evidence="2">
    <location>
        <position position="1"/>
    </location>
</feature>
<evidence type="ECO:0000313" key="2">
    <source>
        <dbReference type="EMBL" id="KIO16287.1"/>
    </source>
</evidence>
<keyword evidence="1" id="KW-0812">Transmembrane</keyword>
<reference evidence="3" key="2">
    <citation type="submission" date="2015-01" db="EMBL/GenBank/DDBJ databases">
        <title>Evolutionary Origins and Diversification of the Mycorrhizal Mutualists.</title>
        <authorList>
            <consortium name="DOE Joint Genome Institute"/>
            <consortium name="Mycorrhizal Genomics Consortium"/>
            <person name="Kohler A."/>
            <person name="Kuo A."/>
            <person name="Nagy L.G."/>
            <person name="Floudas D."/>
            <person name="Copeland A."/>
            <person name="Barry K.W."/>
            <person name="Cichocki N."/>
            <person name="Veneault-Fourrey C."/>
            <person name="LaButti K."/>
            <person name="Lindquist E.A."/>
            <person name="Lipzen A."/>
            <person name="Lundell T."/>
            <person name="Morin E."/>
            <person name="Murat C."/>
            <person name="Riley R."/>
            <person name="Ohm R."/>
            <person name="Sun H."/>
            <person name="Tunlid A."/>
            <person name="Henrissat B."/>
            <person name="Grigoriev I.V."/>
            <person name="Hibbett D.S."/>
            <person name="Martin F."/>
        </authorList>
    </citation>
    <scope>NUCLEOTIDE SEQUENCE [LARGE SCALE GENOMIC DNA]</scope>
    <source>
        <strain evidence="3">MUT 4182</strain>
    </source>
</reference>
<reference evidence="2 3" key="1">
    <citation type="submission" date="2014-04" db="EMBL/GenBank/DDBJ databases">
        <authorList>
            <consortium name="DOE Joint Genome Institute"/>
            <person name="Kuo A."/>
            <person name="Girlanda M."/>
            <person name="Perotto S."/>
            <person name="Kohler A."/>
            <person name="Nagy L.G."/>
            <person name="Floudas D."/>
            <person name="Copeland A."/>
            <person name="Barry K.W."/>
            <person name="Cichocki N."/>
            <person name="Veneault-Fourrey C."/>
            <person name="LaButti K."/>
            <person name="Lindquist E.A."/>
            <person name="Lipzen A."/>
            <person name="Lundell T."/>
            <person name="Morin E."/>
            <person name="Murat C."/>
            <person name="Sun H."/>
            <person name="Tunlid A."/>
            <person name="Henrissat B."/>
            <person name="Grigoriev I.V."/>
            <person name="Hibbett D.S."/>
            <person name="Martin F."/>
            <person name="Nordberg H.P."/>
            <person name="Cantor M.N."/>
            <person name="Hua S.X."/>
        </authorList>
    </citation>
    <scope>NUCLEOTIDE SEQUENCE [LARGE SCALE GENOMIC DNA]</scope>
    <source>
        <strain evidence="2 3">MUT 4182</strain>
    </source>
</reference>
<name>A0A0C3L3J2_9AGAM</name>
<keyword evidence="1" id="KW-0472">Membrane</keyword>